<comment type="caution">
    <text evidence="3">The sequence shown here is derived from an EMBL/GenBank/DDBJ whole genome shotgun (WGS) entry which is preliminary data.</text>
</comment>
<feature type="domain" description="Arrestin-like N-terminal" evidence="1">
    <location>
        <begin position="20"/>
        <end position="146"/>
    </location>
</feature>
<evidence type="ECO:0000259" key="2">
    <source>
        <dbReference type="Pfam" id="PF02752"/>
    </source>
</evidence>
<dbReference type="PANTHER" id="PTHR11188">
    <property type="entry name" value="ARRESTIN DOMAIN CONTAINING PROTEIN"/>
    <property type="match status" value="1"/>
</dbReference>
<gene>
    <name evidence="3" type="ORF">SteCoe_7493</name>
</gene>
<proteinExistence type="predicted"/>
<protein>
    <submittedName>
        <fullName evidence="3">Uncharacterized protein</fullName>
    </submittedName>
</protein>
<dbReference type="Pfam" id="PF00339">
    <property type="entry name" value="Arrestin_N"/>
    <property type="match status" value="1"/>
</dbReference>
<evidence type="ECO:0000313" key="4">
    <source>
        <dbReference type="Proteomes" id="UP000187209"/>
    </source>
</evidence>
<keyword evidence="4" id="KW-1185">Reference proteome</keyword>
<dbReference type="Gene3D" id="2.60.40.640">
    <property type="match status" value="2"/>
</dbReference>
<dbReference type="GO" id="GO:0015031">
    <property type="term" value="P:protein transport"/>
    <property type="evidence" value="ECO:0007669"/>
    <property type="project" value="TreeGrafter"/>
</dbReference>
<dbReference type="GO" id="GO:0005737">
    <property type="term" value="C:cytoplasm"/>
    <property type="evidence" value="ECO:0007669"/>
    <property type="project" value="TreeGrafter"/>
</dbReference>
<dbReference type="EMBL" id="MPUH01000108">
    <property type="protein sequence ID" value="OMJ90199.1"/>
    <property type="molecule type" value="Genomic_DNA"/>
</dbReference>
<evidence type="ECO:0000259" key="1">
    <source>
        <dbReference type="Pfam" id="PF00339"/>
    </source>
</evidence>
<feature type="domain" description="Arrestin C-terminal-like" evidence="2">
    <location>
        <begin position="181"/>
        <end position="319"/>
    </location>
</feature>
<name>A0A1R2CMG1_9CILI</name>
<dbReference type="InterPro" id="IPR050357">
    <property type="entry name" value="Arrestin_domain-protein"/>
</dbReference>
<dbReference type="OrthoDB" id="7785529at2759"/>
<dbReference type="Pfam" id="PF02752">
    <property type="entry name" value="Arrestin_C"/>
    <property type="match status" value="1"/>
</dbReference>
<sequence>MGGSNSHGSILVQLENSSSKGNEEITGIVHISLKEPFPPSTLYLIFKGKEQTHWTENHKEYWTDSKGKRHSRTHIEHIHGKHLLCNYKHPICVWNTEIQPGGYSIPFSFIIPGGLPGSFYFEDYQKDAAIVYKFHARLIGNNNKKITGKSLINIELNSDFNIESITKRKTAEMKVWCFLKKGRCKINAGFPQNAYSPNQIATVMVEVDNTDSMLPVKAIICRLKYNIKLTSNSGKTTLSQRTLIKEEMPVNIDLGQALLNNHAVEIFLDLNHHSEILQKMYSTRGNIIECIYTIEAEAEMAGNCMCCGEYPQVEVTMNIIPNMPIPPPSVPEAPENWNPQLLKEISITYDKESQPNEITAELI</sequence>
<dbReference type="AlphaFoldDB" id="A0A1R2CMG1"/>
<dbReference type="SUPFAM" id="SSF81296">
    <property type="entry name" value="E set domains"/>
    <property type="match status" value="1"/>
</dbReference>
<accession>A0A1R2CMG1</accession>
<dbReference type="InterPro" id="IPR014756">
    <property type="entry name" value="Ig_E-set"/>
</dbReference>
<dbReference type="InterPro" id="IPR011022">
    <property type="entry name" value="Arrestin_C-like"/>
</dbReference>
<dbReference type="Proteomes" id="UP000187209">
    <property type="component" value="Unassembled WGS sequence"/>
</dbReference>
<dbReference type="PANTHER" id="PTHR11188:SF17">
    <property type="entry name" value="FI21816P1"/>
    <property type="match status" value="1"/>
</dbReference>
<dbReference type="InterPro" id="IPR011021">
    <property type="entry name" value="Arrestin-like_N"/>
</dbReference>
<reference evidence="3 4" key="1">
    <citation type="submission" date="2016-11" db="EMBL/GenBank/DDBJ databases">
        <title>The macronuclear genome of Stentor coeruleus: a giant cell with tiny introns.</title>
        <authorList>
            <person name="Slabodnick M."/>
            <person name="Ruby J.G."/>
            <person name="Reiff S.B."/>
            <person name="Swart E.C."/>
            <person name="Gosai S."/>
            <person name="Prabakaran S."/>
            <person name="Witkowska E."/>
            <person name="Larue G.E."/>
            <person name="Fisher S."/>
            <person name="Freeman R.M."/>
            <person name="Gunawardena J."/>
            <person name="Chu W."/>
            <person name="Stover N.A."/>
            <person name="Gregory B.D."/>
            <person name="Nowacki M."/>
            <person name="Derisi J."/>
            <person name="Roy S.W."/>
            <person name="Marshall W.F."/>
            <person name="Sood P."/>
        </authorList>
    </citation>
    <scope>NUCLEOTIDE SEQUENCE [LARGE SCALE GENOMIC DNA]</scope>
    <source>
        <strain evidence="3">WM001</strain>
    </source>
</reference>
<evidence type="ECO:0000313" key="3">
    <source>
        <dbReference type="EMBL" id="OMJ90199.1"/>
    </source>
</evidence>
<dbReference type="InterPro" id="IPR014752">
    <property type="entry name" value="Arrestin-like_C"/>
</dbReference>
<organism evidence="3 4">
    <name type="scientific">Stentor coeruleus</name>
    <dbReference type="NCBI Taxonomy" id="5963"/>
    <lineage>
        <taxon>Eukaryota</taxon>
        <taxon>Sar</taxon>
        <taxon>Alveolata</taxon>
        <taxon>Ciliophora</taxon>
        <taxon>Postciliodesmatophora</taxon>
        <taxon>Heterotrichea</taxon>
        <taxon>Heterotrichida</taxon>
        <taxon>Stentoridae</taxon>
        <taxon>Stentor</taxon>
    </lineage>
</organism>